<evidence type="ECO:0000313" key="1">
    <source>
        <dbReference type="EMBL" id="KKL86091.1"/>
    </source>
</evidence>
<dbReference type="EMBL" id="LAZR01021216">
    <property type="protein sequence ID" value="KKL86091.1"/>
    <property type="molecule type" value="Genomic_DNA"/>
</dbReference>
<organism evidence="1">
    <name type="scientific">marine sediment metagenome</name>
    <dbReference type="NCBI Taxonomy" id="412755"/>
    <lineage>
        <taxon>unclassified sequences</taxon>
        <taxon>metagenomes</taxon>
        <taxon>ecological metagenomes</taxon>
    </lineage>
</organism>
<reference evidence="1" key="1">
    <citation type="journal article" date="2015" name="Nature">
        <title>Complex archaea that bridge the gap between prokaryotes and eukaryotes.</title>
        <authorList>
            <person name="Spang A."/>
            <person name="Saw J.H."/>
            <person name="Jorgensen S.L."/>
            <person name="Zaremba-Niedzwiedzka K."/>
            <person name="Martijn J."/>
            <person name="Lind A.E."/>
            <person name="van Eijk R."/>
            <person name="Schleper C."/>
            <person name="Guy L."/>
            <person name="Ettema T.J."/>
        </authorList>
    </citation>
    <scope>NUCLEOTIDE SEQUENCE</scope>
</reference>
<sequence length="148" mass="17300">MPIKILTHFAHASYQTALSQIPDAEFYHIVDPGGWVFNVNERPNTAWGRDAKRPSNVYEVSAKDVNPVDYDLLLIHWHPLIVPFCSKWPTLPAVMTEHTWPYKNFPGEVNKWKNTRHEYVDRTVFITPSSQKAWDVERDEQSSHIYHS</sequence>
<accession>A0A0F9G6M0</accession>
<name>A0A0F9G6M0_9ZZZZ</name>
<gene>
    <name evidence="1" type="ORF">LCGC14_1948150</name>
</gene>
<dbReference type="AlphaFoldDB" id="A0A0F9G6M0"/>
<feature type="non-terminal residue" evidence="1">
    <location>
        <position position="148"/>
    </location>
</feature>
<comment type="caution">
    <text evidence="1">The sequence shown here is derived from an EMBL/GenBank/DDBJ whole genome shotgun (WGS) entry which is preliminary data.</text>
</comment>
<proteinExistence type="predicted"/>
<protein>
    <submittedName>
        <fullName evidence="1">Uncharacterized protein</fullName>
    </submittedName>
</protein>